<sequence length="154" mass="16582">MRRAEMQDRRWVIGSGLALATAGLSVRLAEAQQPGAMPGMGGGAMTIQECVDSCLKSHAMCLDTGRYCTEQGGRHVAAAHLALLLDCAEMCQMTANSLLRRSPQHAVVCDACARLCEACARDCEGFAPDPQMQRCARTCQDCARSCRDMAKMPL</sequence>
<dbReference type="Gene3D" id="1.20.1270.360">
    <property type="match status" value="1"/>
</dbReference>
<protein>
    <recommendedName>
        <fullName evidence="3">Ferredoxin</fullName>
    </recommendedName>
</protein>
<dbReference type="InterPro" id="IPR005560">
    <property type="entry name" value="Csp_YhjQ"/>
</dbReference>
<gene>
    <name evidence="1" type="ORF">METD_I1442</name>
</gene>
<dbReference type="KEGG" id="mdi:METDI1442"/>
<dbReference type="HOGENOM" id="CLU_142273_0_0_5"/>
<dbReference type="Proteomes" id="UP000008070">
    <property type="component" value="Chromosome"/>
</dbReference>
<proteinExistence type="predicted"/>
<dbReference type="InterPro" id="IPR044543">
    <property type="entry name" value="YHJQ-like"/>
</dbReference>
<dbReference type="EMBL" id="FP103042">
    <property type="protein sequence ID" value="CAX23048.1"/>
    <property type="molecule type" value="Genomic_DNA"/>
</dbReference>
<evidence type="ECO:0000313" key="1">
    <source>
        <dbReference type="EMBL" id="CAX23048.1"/>
    </source>
</evidence>
<dbReference type="Pfam" id="PF03860">
    <property type="entry name" value="Csp"/>
    <property type="match status" value="1"/>
</dbReference>
<evidence type="ECO:0000313" key="2">
    <source>
        <dbReference type="Proteomes" id="UP000008070"/>
    </source>
</evidence>
<dbReference type="PANTHER" id="PTHR37310">
    <property type="entry name" value="CYTOPLASMIC PROTEIN-RELATED"/>
    <property type="match status" value="1"/>
</dbReference>
<dbReference type="CDD" id="cd08026">
    <property type="entry name" value="DUF326"/>
    <property type="match status" value="1"/>
</dbReference>
<name>C7CFX2_METED</name>
<organism evidence="1 2">
    <name type="scientific">Methylorubrum extorquens (strain DSM 6343 / CIP 106787 / DM4)</name>
    <name type="common">Methylobacterium extorquens</name>
    <dbReference type="NCBI Taxonomy" id="661410"/>
    <lineage>
        <taxon>Bacteria</taxon>
        <taxon>Pseudomonadati</taxon>
        <taxon>Pseudomonadota</taxon>
        <taxon>Alphaproteobacteria</taxon>
        <taxon>Hyphomicrobiales</taxon>
        <taxon>Methylobacteriaceae</taxon>
        <taxon>Methylorubrum</taxon>
    </lineage>
</organism>
<dbReference type="AlphaFoldDB" id="C7CFX2"/>
<accession>C7CFX2</accession>
<dbReference type="PANTHER" id="PTHR37310:SF1">
    <property type="entry name" value="CYTOPLASMIC PROTEIN"/>
    <property type="match status" value="1"/>
</dbReference>
<reference evidence="2" key="1">
    <citation type="journal article" date="2009" name="PLoS ONE">
        <title>Methylobacterium genome sequences: a reference blueprint to investigate microbial metabolism of C1 compounds from natural and industrial sources.</title>
        <authorList>
            <person name="Vuilleumier S."/>
            <person name="Chistoserdova L."/>
            <person name="Lee M.-C."/>
            <person name="Bringel F."/>
            <person name="Lajus A."/>
            <person name="Zhou Y."/>
            <person name="Gourion B."/>
            <person name="Barbe V."/>
            <person name="Chang J."/>
            <person name="Cruveiller S."/>
            <person name="Dossat C."/>
            <person name="Gillett W."/>
            <person name="Gruffaz C."/>
            <person name="Haugen E."/>
            <person name="Hourcade E."/>
            <person name="Levy R."/>
            <person name="Mangenot S."/>
            <person name="Muller E."/>
            <person name="Nadalig T."/>
            <person name="Pagni M."/>
            <person name="Penny C."/>
            <person name="Peyraud R."/>
            <person name="Robinson D.G."/>
            <person name="Roche D."/>
            <person name="Rouy Z."/>
            <person name="Saenampechek C."/>
            <person name="Salvignol G."/>
            <person name="Vallenet D."/>
            <person name="Wu Z."/>
            <person name="Marx C.J."/>
            <person name="Vorholt J.A."/>
            <person name="Olson M.V."/>
            <person name="Kaul R."/>
            <person name="Weissenbach J."/>
            <person name="Medigue C."/>
            <person name="Lidstrom M.E."/>
        </authorList>
    </citation>
    <scope>NUCLEOTIDE SEQUENCE [LARGE SCALE GENOMIC DNA]</scope>
    <source>
        <strain evidence="2">DSM 6343 / CIP 106787 / DM4</strain>
    </source>
</reference>
<evidence type="ECO:0008006" key="3">
    <source>
        <dbReference type="Google" id="ProtNLM"/>
    </source>
</evidence>